<evidence type="ECO:0000313" key="1">
    <source>
        <dbReference type="EMBL" id="GAD03166.1"/>
    </source>
</evidence>
<accession>R9PTX2</accession>
<dbReference type="Proteomes" id="UP000014461">
    <property type="component" value="Unassembled WGS sequence"/>
</dbReference>
<keyword evidence="2" id="KW-1185">Reference proteome</keyword>
<name>R9PTX2_AGAAL</name>
<dbReference type="STRING" id="1331007.AALB_3246"/>
<organism evidence="1 2">
    <name type="scientific">Agarivorans albus MKT 106</name>
    <dbReference type="NCBI Taxonomy" id="1331007"/>
    <lineage>
        <taxon>Bacteria</taxon>
        <taxon>Pseudomonadati</taxon>
        <taxon>Pseudomonadota</taxon>
        <taxon>Gammaproteobacteria</taxon>
        <taxon>Alteromonadales</taxon>
        <taxon>Alteromonadaceae</taxon>
        <taxon>Agarivorans</taxon>
    </lineage>
</organism>
<gene>
    <name evidence="1" type="ORF">AALB_3246</name>
</gene>
<comment type="caution">
    <text evidence="1">The sequence shown here is derived from an EMBL/GenBank/DDBJ whole genome shotgun (WGS) entry which is preliminary data.</text>
</comment>
<proteinExistence type="predicted"/>
<dbReference type="EMBL" id="BARX01000024">
    <property type="protein sequence ID" value="GAD03166.1"/>
    <property type="molecule type" value="Genomic_DNA"/>
</dbReference>
<reference evidence="1" key="1">
    <citation type="journal article" date="2013" name="Genome Announc.">
        <title>Draft Genome Sequence of Agarivorans albus Strain MKT 106T, an Agarolytic Marine Bacterium.</title>
        <authorList>
            <person name="Yasuike M."/>
            <person name="Nakamura Y."/>
            <person name="Kai W."/>
            <person name="Fujiwara A."/>
            <person name="Fukui Y."/>
            <person name="Satomi M."/>
            <person name="Sano M."/>
        </authorList>
    </citation>
    <scope>NUCLEOTIDE SEQUENCE [LARGE SCALE GENOMIC DNA]</scope>
</reference>
<protein>
    <submittedName>
        <fullName evidence="1">Uncharacterized protein</fullName>
    </submittedName>
</protein>
<sequence>MIANATFGQLLFMGRVWDANLKSIARRVTRRACNTVKGNMNQLAKFQLR</sequence>
<dbReference type="AlphaFoldDB" id="R9PTX2"/>
<evidence type="ECO:0000313" key="2">
    <source>
        <dbReference type="Proteomes" id="UP000014461"/>
    </source>
</evidence>